<organism evidence="1 2">
    <name type="scientific">Cylindrotheca closterium</name>
    <dbReference type="NCBI Taxonomy" id="2856"/>
    <lineage>
        <taxon>Eukaryota</taxon>
        <taxon>Sar</taxon>
        <taxon>Stramenopiles</taxon>
        <taxon>Ochrophyta</taxon>
        <taxon>Bacillariophyta</taxon>
        <taxon>Bacillariophyceae</taxon>
        <taxon>Bacillariophycidae</taxon>
        <taxon>Bacillariales</taxon>
        <taxon>Bacillariaceae</taxon>
        <taxon>Cylindrotheca</taxon>
    </lineage>
</organism>
<dbReference type="Proteomes" id="UP001295423">
    <property type="component" value="Unassembled WGS sequence"/>
</dbReference>
<evidence type="ECO:0000313" key="2">
    <source>
        <dbReference type="Proteomes" id="UP001295423"/>
    </source>
</evidence>
<evidence type="ECO:0000313" key="1">
    <source>
        <dbReference type="EMBL" id="CAJ1965698.1"/>
    </source>
</evidence>
<dbReference type="AlphaFoldDB" id="A0AAD2G7J3"/>
<keyword evidence="2" id="KW-1185">Reference proteome</keyword>
<gene>
    <name evidence="1" type="ORF">CYCCA115_LOCUS21291</name>
</gene>
<protein>
    <submittedName>
        <fullName evidence="1">Uncharacterized protein</fullName>
    </submittedName>
</protein>
<accession>A0AAD2G7J3</accession>
<reference evidence="1" key="1">
    <citation type="submission" date="2023-08" db="EMBL/GenBank/DDBJ databases">
        <authorList>
            <person name="Audoor S."/>
            <person name="Bilcke G."/>
        </authorList>
    </citation>
    <scope>NUCLEOTIDE SEQUENCE</scope>
</reference>
<comment type="caution">
    <text evidence="1">The sequence shown here is derived from an EMBL/GenBank/DDBJ whole genome shotgun (WGS) entry which is preliminary data.</text>
</comment>
<dbReference type="EMBL" id="CAKOGP040002214">
    <property type="protein sequence ID" value="CAJ1965698.1"/>
    <property type="molecule type" value="Genomic_DNA"/>
</dbReference>
<sequence length="194" mass="21238">MAMSTTKLVVSTGIVSTGALLGAASWYMKGVSSVGPSATLQSVTEKDAYVDTFYYKLPLAKSPKLSASILAKSLYCSPSFLPEKILLSLSGQSFPKESEYDSSLAIEPGTKIAQWTVDTARDEELLMTWPGGYTYLKANYLADSCELEFWFGSNLSAKLSASPMVRATMPFHAWYSRILCKNVAVTMTEYLKTK</sequence>
<name>A0AAD2G7J3_9STRA</name>
<proteinExistence type="predicted"/>